<dbReference type="PROSITE" id="PS01124">
    <property type="entry name" value="HTH_ARAC_FAMILY_2"/>
    <property type="match status" value="1"/>
</dbReference>
<evidence type="ECO:0000256" key="2">
    <source>
        <dbReference type="ARBA" id="ARBA00023125"/>
    </source>
</evidence>
<feature type="domain" description="HTH araC/xylS-type" evidence="4">
    <location>
        <begin position="8"/>
        <end position="106"/>
    </location>
</feature>
<dbReference type="Gene3D" id="1.10.10.60">
    <property type="entry name" value="Homeodomain-like"/>
    <property type="match status" value="2"/>
</dbReference>
<reference evidence="5 6" key="1">
    <citation type="journal article" date="2015" name="BMC Genomics">
        <title>Transcriptome analysis of thermophilic methylotrophic Bacillus methanolicus MGA3 using RNA-sequencing provides detailed insights into its previously uncharted transcriptional landscape.</title>
        <authorList>
            <person name="Irla M."/>
            <person name="Neshat A."/>
            <person name="Brautaset T."/>
            <person name="Ruckert C."/>
            <person name="Kalinowski J."/>
            <person name="Wendisch V.F."/>
        </authorList>
    </citation>
    <scope>NUCLEOTIDE SEQUENCE [LARGE SCALE GENOMIC DNA]</scope>
    <source>
        <strain evidence="6">MGA3 / ATCC 53907</strain>
    </source>
</reference>
<dbReference type="RefSeq" id="WP_004433913.1">
    <property type="nucleotide sequence ID" value="NZ_ADWW01000002.1"/>
</dbReference>
<dbReference type="SMART" id="SM00342">
    <property type="entry name" value="HTH_ARAC"/>
    <property type="match status" value="1"/>
</dbReference>
<dbReference type="InterPro" id="IPR009057">
    <property type="entry name" value="Homeodomain-like_sf"/>
</dbReference>
<dbReference type="eggNOG" id="COG3708">
    <property type="taxonomic scope" value="Bacteria"/>
</dbReference>
<dbReference type="PROSITE" id="PS00041">
    <property type="entry name" value="HTH_ARAC_FAMILY_1"/>
    <property type="match status" value="1"/>
</dbReference>
<dbReference type="SMART" id="SM00871">
    <property type="entry name" value="AraC_E_bind"/>
    <property type="match status" value="1"/>
</dbReference>
<dbReference type="Proteomes" id="UP000027602">
    <property type="component" value="Chromosome"/>
</dbReference>
<evidence type="ECO:0000256" key="3">
    <source>
        <dbReference type="ARBA" id="ARBA00023163"/>
    </source>
</evidence>
<name>I3E889_BACMM</name>
<protein>
    <submittedName>
        <fullName evidence="5">Putative HTH-type transcriptional regulator YdeE</fullName>
    </submittedName>
</protein>
<evidence type="ECO:0000259" key="4">
    <source>
        <dbReference type="PROSITE" id="PS01124"/>
    </source>
</evidence>
<proteinExistence type="predicted"/>
<dbReference type="InterPro" id="IPR011256">
    <property type="entry name" value="Reg_factor_effector_dom_sf"/>
</dbReference>
<dbReference type="AlphaFoldDB" id="I3E889"/>
<dbReference type="Pfam" id="PF14526">
    <property type="entry name" value="Cass2"/>
    <property type="match status" value="1"/>
</dbReference>
<dbReference type="OrthoDB" id="9801123at2"/>
<keyword evidence="2" id="KW-0238">DNA-binding</keyword>
<dbReference type="SUPFAM" id="SSF46689">
    <property type="entry name" value="Homeodomain-like"/>
    <property type="match status" value="2"/>
</dbReference>
<dbReference type="InterPro" id="IPR020449">
    <property type="entry name" value="Tscrpt_reg_AraC-type_HTH"/>
</dbReference>
<dbReference type="PRINTS" id="PR00032">
    <property type="entry name" value="HTHARAC"/>
</dbReference>
<dbReference type="InterPro" id="IPR050959">
    <property type="entry name" value="MarA-like"/>
</dbReference>
<keyword evidence="6" id="KW-1185">Reference proteome</keyword>
<dbReference type="HOGENOM" id="CLU_000445_81_1_9"/>
<dbReference type="PANTHER" id="PTHR47504">
    <property type="entry name" value="RIGHT ORIGIN-BINDING PROTEIN"/>
    <property type="match status" value="1"/>
</dbReference>
<sequence>MALVESLQKAIDYMEDHLLDNITIEDIAKQPNISPSHFQRIFMILTDISVGEYLRRRRLTLAAQELSSTNSKIIDIAFKYGYDTPESFSKAFRKQHGVTPSEARKGIGKIQSYNRLTIQVNLKGAEPMKYRIVERDAFQVVGVKREFPCGAEDAGIPGIPEFWSEANENGTVNKLIQLNSGQIKGLLGLIENFNEEKNTVNYWIAAEHSGEVPDEFSSLELPASKWVVFEVRGPIPSAMINTWKQIYSEWFPSNRYEQAEIAPFEAYIDSDLYSPNSYNEIWVAIK</sequence>
<dbReference type="eggNOG" id="COG2207">
    <property type="taxonomic scope" value="Bacteria"/>
</dbReference>
<dbReference type="PANTHER" id="PTHR47504:SF5">
    <property type="entry name" value="RIGHT ORIGIN-BINDING PROTEIN"/>
    <property type="match status" value="1"/>
</dbReference>
<gene>
    <name evidence="5" type="primary">ydeE</name>
    <name evidence="5" type="ORF">BMMGA3_07880</name>
</gene>
<dbReference type="InterPro" id="IPR018060">
    <property type="entry name" value="HTH_AraC"/>
</dbReference>
<evidence type="ECO:0000313" key="6">
    <source>
        <dbReference type="Proteomes" id="UP000027602"/>
    </source>
</evidence>
<keyword evidence="1" id="KW-0805">Transcription regulation</keyword>
<dbReference type="InterPro" id="IPR018062">
    <property type="entry name" value="HTH_AraC-typ_CS"/>
</dbReference>
<dbReference type="GO" id="GO:0043565">
    <property type="term" value="F:sequence-specific DNA binding"/>
    <property type="evidence" value="ECO:0007669"/>
    <property type="project" value="InterPro"/>
</dbReference>
<evidence type="ECO:0000313" key="5">
    <source>
        <dbReference type="EMBL" id="AIE59984.1"/>
    </source>
</evidence>
<dbReference type="EMBL" id="CP007739">
    <property type="protein sequence ID" value="AIE59984.1"/>
    <property type="molecule type" value="Genomic_DNA"/>
</dbReference>
<accession>I3E889</accession>
<dbReference type="Pfam" id="PF12833">
    <property type="entry name" value="HTH_18"/>
    <property type="match status" value="1"/>
</dbReference>
<dbReference type="InterPro" id="IPR029441">
    <property type="entry name" value="Cass2"/>
</dbReference>
<dbReference type="GO" id="GO:0003700">
    <property type="term" value="F:DNA-binding transcription factor activity"/>
    <property type="evidence" value="ECO:0007669"/>
    <property type="project" value="InterPro"/>
</dbReference>
<dbReference type="Gene3D" id="3.20.80.10">
    <property type="entry name" value="Regulatory factor, effector binding domain"/>
    <property type="match status" value="1"/>
</dbReference>
<dbReference type="InterPro" id="IPR010499">
    <property type="entry name" value="AraC_E-bd"/>
</dbReference>
<dbReference type="SUPFAM" id="SSF55136">
    <property type="entry name" value="Probable bacterial effector-binding domain"/>
    <property type="match status" value="1"/>
</dbReference>
<dbReference type="STRING" id="796606.BMMGA3_07880"/>
<keyword evidence="3" id="KW-0804">Transcription</keyword>
<organism evidence="5 6">
    <name type="scientific">Bacillus methanolicus (strain MGA3 / ATCC 53907)</name>
    <dbReference type="NCBI Taxonomy" id="796606"/>
    <lineage>
        <taxon>Bacteria</taxon>
        <taxon>Bacillati</taxon>
        <taxon>Bacillota</taxon>
        <taxon>Bacilli</taxon>
        <taxon>Bacillales</taxon>
        <taxon>Bacillaceae</taxon>
        <taxon>Bacillus</taxon>
    </lineage>
</organism>
<evidence type="ECO:0000256" key="1">
    <source>
        <dbReference type="ARBA" id="ARBA00023015"/>
    </source>
</evidence>
<dbReference type="KEGG" id="bmet:BMMGA3_07880"/>